<dbReference type="InterPro" id="IPR011990">
    <property type="entry name" value="TPR-like_helical_dom_sf"/>
</dbReference>
<dbReference type="KEGG" id="tcd:AAIA72_01445"/>
<accession>A0AB39UY39</accession>
<reference evidence="1" key="1">
    <citation type="submission" date="2024-05" db="EMBL/GenBank/DDBJ databases">
        <title>Genome sequencing of novel strain.</title>
        <authorList>
            <person name="Ganbat D."/>
            <person name="Ganbat S."/>
            <person name="Lee S.-J."/>
        </authorList>
    </citation>
    <scope>NUCLEOTIDE SEQUENCE</scope>
    <source>
        <strain evidence="1">SMD15-11</strain>
    </source>
</reference>
<dbReference type="RefSeq" id="WP_369601680.1">
    <property type="nucleotide sequence ID" value="NZ_CP154858.1"/>
</dbReference>
<name>A0AB39UY39_9GAMM</name>
<dbReference type="Gene3D" id="1.20.58.320">
    <property type="entry name" value="TPR-like"/>
    <property type="match status" value="1"/>
</dbReference>
<dbReference type="EMBL" id="CP154858">
    <property type="protein sequence ID" value="XDT72676.1"/>
    <property type="molecule type" value="Genomic_DNA"/>
</dbReference>
<organism evidence="1">
    <name type="scientific">Thermohahella caldifontis</name>
    <dbReference type="NCBI Taxonomy" id="3142973"/>
    <lineage>
        <taxon>Bacteria</taxon>
        <taxon>Pseudomonadati</taxon>
        <taxon>Pseudomonadota</taxon>
        <taxon>Gammaproteobacteria</taxon>
        <taxon>Oceanospirillales</taxon>
        <taxon>Hahellaceae</taxon>
        <taxon>Thermohahella</taxon>
    </lineage>
</organism>
<proteinExistence type="predicted"/>
<sequence>MWSPHEIVHFWFGEPGPDGLPDPAYKKAWFMPTRARDAEIRKRFMGMLTLLEEGGFDHWQETPEGTLAGILLLDQFSRQIYRGTALAFGGDRMARMWMRRGLDRAQDVDLMLVQRAFFYMPLQHSERLADQREGVALYEQLVHLAEGPLRVLLQGFLDSAREHCAIIERFGRFPHRNRVLKRPSTDAERVWLADTGKRFGQ</sequence>
<dbReference type="InterPro" id="IPR010323">
    <property type="entry name" value="DUF924"/>
</dbReference>
<dbReference type="AlphaFoldDB" id="A0AB39UY39"/>
<gene>
    <name evidence="1" type="ORF">AAIA72_01445</name>
</gene>
<dbReference type="SUPFAM" id="SSF48452">
    <property type="entry name" value="TPR-like"/>
    <property type="match status" value="1"/>
</dbReference>
<evidence type="ECO:0000313" key="1">
    <source>
        <dbReference type="EMBL" id="XDT72676.1"/>
    </source>
</evidence>
<dbReference type="Gene3D" id="1.25.40.10">
    <property type="entry name" value="Tetratricopeptide repeat domain"/>
    <property type="match status" value="1"/>
</dbReference>
<protein>
    <submittedName>
        <fullName evidence="1">DUF924 family protein</fullName>
    </submittedName>
</protein>
<dbReference type="Pfam" id="PF06041">
    <property type="entry name" value="DUF924"/>
    <property type="match status" value="1"/>
</dbReference>